<dbReference type="EMBL" id="HBUF01368316">
    <property type="protein sequence ID" value="CAG6724802.1"/>
    <property type="molecule type" value="Transcribed_RNA"/>
</dbReference>
<organism evidence="2">
    <name type="scientific">Cacopsylla melanoneura</name>
    <dbReference type="NCBI Taxonomy" id="428564"/>
    <lineage>
        <taxon>Eukaryota</taxon>
        <taxon>Metazoa</taxon>
        <taxon>Ecdysozoa</taxon>
        <taxon>Arthropoda</taxon>
        <taxon>Hexapoda</taxon>
        <taxon>Insecta</taxon>
        <taxon>Pterygota</taxon>
        <taxon>Neoptera</taxon>
        <taxon>Paraneoptera</taxon>
        <taxon>Hemiptera</taxon>
        <taxon>Sternorrhyncha</taxon>
        <taxon>Psylloidea</taxon>
        <taxon>Psyllidae</taxon>
        <taxon>Psyllinae</taxon>
        <taxon>Cacopsylla</taxon>
    </lineage>
</organism>
<proteinExistence type="predicted"/>
<dbReference type="EMBL" id="HBUF01368315">
    <property type="protein sequence ID" value="CAG6724801.1"/>
    <property type="molecule type" value="Transcribed_RNA"/>
</dbReference>
<feature type="compositionally biased region" description="Basic and acidic residues" evidence="1">
    <location>
        <begin position="99"/>
        <end position="170"/>
    </location>
</feature>
<dbReference type="AlphaFoldDB" id="A0A8D8Y9W8"/>
<feature type="compositionally biased region" description="Acidic residues" evidence="1">
    <location>
        <begin position="1"/>
        <end position="23"/>
    </location>
</feature>
<feature type="region of interest" description="Disordered" evidence="1">
    <location>
        <begin position="1"/>
        <end position="67"/>
    </location>
</feature>
<accession>A0A8D8Y9W8</accession>
<evidence type="ECO:0000256" key="1">
    <source>
        <dbReference type="SAM" id="MobiDB-lite"/>
    </source>
</evidence>
<protein>
    <submittedName>
        <fullName evidence="2">Uncharacterized protein</fullName>
    </submittedName>
</protein>
<evidence type="ECO:0000313" key="2">
    <source>
        <dbReference type="EMBL" id="CAG6724802.1"/>
    </source>
</evidence>
<feature type="region of interest" description="Disordered" evidence="1">
    <location>
        <begin position="86"/>
        <end position="170"/>
    </location>
</feature>
<reference evidence="2" key="1">
    <citation type="submission" date="2021-05" db="EMBL/GenBank/DDBJ databases">
        <authorList>
            <person name="Alioto T."/>
            <person name="Alioto T."/>
            <person name="Gomez Garrido J."/>
        </authorList>
    </citation>
    <scope>NUCLEOTIDE SEQUENCE</scope>
</reference>
<name>A0A8D8Y9W8_9HEMI</name>
<sequence length="170" mass="19984">MKEENEELENPPQPDPEDEDEEATKENVMLADLPELSKWERDDDMNTTGGNVTDETKLRNDKTTEHEIDKKVTSDIIKRAENAIFQKGIASGKSSKDKKKIEKDVKTEEPVDSKEKVKEVETGVSQEKDDKNALREEKERLREEKIKEEKIKEEMEREKERERRERGREK</sequence>
<feature type="compositionally biased region" description="Basic and acidic residues" evidence="1">
    <location>
        <begin position="54"/>
        <end position="67"/>
    </location>
</feature>